<keyword evidence="2" id="KW-1185">Reference proteome</keyword>
<accession>A0A9P7UC26</accession>
<evidence type="ECO:0000313" key="1">
    <source>
        <dbReference type="EMBL" id="KAG7050659.1"/>
    </source>
</evidence>
<feature type="non-terminal residue" evidence="1">
    <location>
        <position position="66"/>
    </location>
</feature>
<dbReference type="AlphaFoldDB" id="A0A9P7UC26"/>
<organism evidence="1 2">
    <name type="scientific">Colletotrichum scovillei</name>
    <dbReference type="NCBI Taxonomy" id="1209932"/>
    <lineage>
        <taxon>Eukaryota</taxon>
        <taxon>Fungi</taxon>
        <taxon>Dikarya</taxon>
        <taxon>Ascomycota</taxon>
        <taxon>Pezizomycotina</taxon>
        <taxon>Sordariomycetes</taxon>
        <taxon>Hypocreomycetidae</taxon>
        <taxon>Glomerellales</taxon>
        <taxon>Glomerellaceae</taxon>
        <taxon>Colletotrichum</taxon>
        <taxon>Colletotrichum acutatum species complex</taxon>
    </lineage>
</organism>
<reference evidence="1" key="1">
    <citation type="submission" date="2021-05" db="EMBL/GenBank/DDBJ databases">
        <title>Comparative genomics of three Colletotrichum scovillei strains and genetic complementation revealed genes involved fungal growth and virulence on chili pepper.</title>
        <authorList>
            <person name="Hsieh D.-K."/>
            <person name="Chuang S.-C."/>
            <person name="Chen C.-Y."/>
            <person name="Chao Y.-T."/>
            <person name="Lu M.-Y.J."/>
            <person name="Lee M.-H."/>
            <person name="Shih M.-C."/>
        </authorList>
    </citation>
    <scope>NUCLEOTIDE SEQUENCE</scope>
    <source>
        <strain evidence="1">Coll-153</strain>
    </source>
</reference>
<evidence type="ECO:0000313" key="2">
    <source>
        <dbReference type="Proteomes" id="UP000699042"/>
    </source>
</evidence>
<dbReference type="Proteomes" id="UP000699042">
    <property type="component" value="Unassembled WGS sequence"/>
</dbReference>
<proteinExistence type="predicted"/>
<gene>
    <name evidence="1" type="ORF">JMJ77_013402</name>
</gene>
<name>A0A9P7UC26_9PEZI</name>
<comment type="caution">
    <text evidence="1">The sequence shown here is derived from an EMBL/GenBank/DDBJ whole genome shotgun (WGS) entry which is preliminary data.</text>
</comment>
<sequence length="66" mass="7449">LTPSSSPSSQTCLPTLPNSIFPNAKTITWLAGWMYGCTKLCMQYVDPCFEILVIFWNHCFPLHSPL</sequence>
<dbReference type="EMBL" id="JAESDN010000005">
    <property type="protein sequence ID" value="KAG7050659.1"/>
    <property type="molecule type" value="Genomic_DNA"/>
</dbReference>
<protein>
    <submittedName>
        <fullName evidence="1">Uncharacterized protein</fullName>
    </submittedName>
</protein>